<sequence>MRRLAAGLALAGCAGLAAAQQVSMSGSLGASKALLIIDGQPRTVAVGSTVGGVRLISTGPDQSVVDVGGRRLTLMIGAAHVGNSPDTPGDGTRIVLSASTGGHFLATGSINGSSTQFMVDTGATSVAMSQAEADRLGVKYQQGRQGKAHTAGGEVTLHRVRLAAIRIGDVTVRDVDAVVLPTPMPYILLGNTFLSRFQMTRQNDIMTLDRRF</sequence>
<keyword evidence="2" id="KW-0732">Signal</keyword>
<keyword evidence="1" id="KW-0378">Hydrolase</keyword>
<dbReference type="KEGG" id="rgu:A4W93_19220"/>
<organism evidence="4 5">
    <name type="scientific">Piscinibacter gummiphilus</name>
    <dbReference type="NCBI Taxonomy" id="946333"/>
    <lineage>
        <taxon>Bacteria</taxon>
        <taxon>Pseudomonadati</taxon>
        <taxon>Pseudomonadota</taxon>
        <taxon>Betaproteobacteria</taxon>
        <taxon>Burkholderiales</taxon>
        <taxon>Sphaerotilaceae</taxon>
        <taxon>Piscinibacter</taxon>
    </lineage>
</organism>
<dbReference type="Proteomes" id="UP000193427">
    <property type="component" value="Chromosome"/>
</dbReference>
<dbReference type="InterPro" id="IPR001969">
    <property type="entry name" value="Aspartic_peptidase_AS"/>
</dbReference>
<dbReference type="CDD" id="cd05483">
    <property type="entry name" value="retropepsin_like_bacteria"/>
    <property type="match status" value="1"/>
</dbReference>
<dbReference type="Pfam" id="PF13975">
    <property type="entry name" value="gag-asp_proteas"/>
    <property type="match status" value="1"/>
</dbReference>
<dbReference type="Gene3D" id="2.40.70.10">
    <property type="entry name" value="Acid Proteases"/>
    <property type="match status" value="1"/>
</dbReference>
<dbReference type="InterPro" id="IPR034122">
    <property type="entry name" value="Retropepsin-like_bacterial"/>
</dbReference>
<evidence type="ECO:0000313" key="5">
    <source>
        <dbReference type="Proteomes" id="UP000193427"/>
    </source>
</evidence>
<dbReference type="NCBIfam" id="TIGR02281">
    <property type="entry name" value="clan_AA_DTGA"/>
    <property type="match status" value="1"/>
</dbReference>
<name>A0A1W6LCD1_9BURK</name>
<dbReference type="STRING" id="946333.A4W93_19220"/>
<feature type="domain" description="Peptidase A2" evidence="3">
    <location>
        <begin position="115"/>
        <end position="193"/>
    </location>
</feature>
<protein>
    <recommendedName>
        <fullName evidence="3">Peptidase A2 domain-containing protein</fullName>
    </recommendedName>
</protein>
<dbReference type="SUPFAM" id="SSF50630">
    <property type="entry name" value="Acid proteases"/>
    <property type="match status" value="1"/>
</dbReference>
<dbReference type="PROSITE" id="PS50175">
    <property type="entry name" value="ASP_PROT_RETROV"/>
    <property type="match status" value="1"/>
</dbReference>
<dbReference type="InterPro" id="IPR021109">
    <property type="entry name" value="Peptidase_aspartic_dom_sf"/>
</dbReference>
<evidence type="ECO:0000256" key="2">
    <source>
        <dbReference type="SAM" id="SignalP"/>
    </source>
</evidence>
<feature type="signal peptide" evidence="2">
    <location>
        <begin position="1"/>
        <end position="19"/>
    </location>
</feature>
<evidence type="ECO:0000259" key="3">
    <source>
        <dbReference type="PROSITE" id="PS50175"/>
    </source>
</evidence>
<keyword evidence="5" id="KW-1185">Reference proteome</keyword>
<dbReference type="GO" id="GO:0004190">
    <property type="term" value="F:aspartic-type endopeptidase activity"/>
    <property type="evidence" value="ECO:0007669"/>
    <property type="project" value="InterPro"/>
</dbReference>
<dbReference type="GO" id="GO:0006508">
    <property type="term" value="P:proteolysis"/>
    <property type="evidence" value="ECO:0007669"/>
    <property type="project" value="InterPro"/>
</dbReference>
<evidence type="ECO:0000256" key="1">
    <source>
        <dbReference type="ARBA" id="ARBA00022801"/>
    </source>
</evidence>
<evidence type="ECO:0000313" key="4">
    <source>
        <dbReference type="EMBL" id="ARN21857.1"/>
    </source>
</evidence>
<dbReference type="EMBL" id="CP015118">
    <property type="protein sequence ID" value="ARN21857.1"/>
    <property type="molecule type" value="Genomic_DNA"/>
</dbReference>
<accession>A0A1W6LCD1</accession>
<dbReference type="InterPro" id="IPR011969">
    <property type="entry name" value="Clan_AA_Asp_peptidase_C"/>
</dbReference>
<dbReference type="AlphaFoldDB" id="A0A1W6LCD1"/>
<dbReference type="PROSITE" id="PS00141">
    <property type="entry name" value="ASP_PROTEASE"/>
    <property type="match status" value="1"/>
</dbReference>
<reference evidence="4 5" key="1">
    <citation type="submission" date="2016-04" db="EMBL/GenBank/DDBJ databases">
        <title>Complete genome sequence of natural rubber-degrading, novel Gram-negative bacterium, Rhizobacter gummiphilus strain NS21.</title>
        <authorList>
            <person name="Tabata M."/>
            <person name="Kasai D."/>
            <person name="Fukuda M."/>
        </authorList>
    </citation>
    <scope>NUCLEOTIDE SEQUENCE [LARGE SCALE GENOMIC DNA]</scope>
    <source>
        <strain evidence="4 5">NS21</strain>
    </source>
</reference>
<feature type="chain" id="PRO_5012800335" description="Peptidase A2 domain-containing protein" evidence="2">
    <location>
        <begin position="20"/>
        <end position="212"/>
    </location>
</feature>
<proteinExistence type="predicted"/>
<gene>
    <name evidence="4" type="ORF">A4W93_19220</name>
</gene>
<dbReference type="InterPro" id="IPR001995">
    <property type="entry name" value="Peptidase_A2_cat"/>
</dbReference>